<dbReference type="SUPFAM" id="SSF81321">
    <property type="entry name" value="Family A G protein-coupled receptor-like"/>
    <property type="match status" value="1"/>
</dbReference>
<protein>
    <recommendedName>
        <fullName evidence="8">G_PROTEIN_RECEP_F1_2 domain-containing protein</fullName>
    </recommendedName>
</protein>
<dbReference type="Pfam" id="PF10320">
    <property type="entry name" value="7TM_GPCR_Srsx"/>
    <property type="match status" value="1"/>
</dbReference>
<evidence type="ECO:0000256" key="1">
    <source>
        <dbReference type="ARBA" id="ARBA00004370"/>
    </source>
</evidence>
<dbReference type="AlphaFoldDB" id="A0A8S9ZCZ7"/>
<feature type="transmembrane region" description="Helical" evidence="5">
    <location>
        <begin position="124"/>
        <end position="148"/>
    </location>
</feature>
<evidence type="ECO:0000256" key="3">
    <source>
        <dbReference type="ARBA" id="ARBA00022989"/>
    </source>
</evidence>
<feature type="transmembrane region" description="Helical" evidence="5">
    <location>
        <begin position="168"/>
        <end position="188"/>
    </location>
</feature>
<dbReference type="GO" id="GO:0016020">
    <property type="term" value="C:membrane"/>
    <property type="evidence" value="ECO:0007669"/>
    <property type="project" value="UniProtKB-SubCell"/>
</dbReference>
<evidence type="ECO:0000256" key="2">
    <source>
        <dbReference type="ARBA" id="ARBA00022692"/>
    </source>
</evidence>
<name>A0A8S9ZCZ7_9BILA</name>
<feature type="transmembrane region" description="Helical" evidence="5">
    <location>
        <begin position="243"/>
        <end position="266"/>
    </location>
</feature>
<gene>
    <name evidence="6" type="ORF">Mgra_00009700</name>
</gene>
<feature type="transmembrane region" description="Helical" evidence="5">
    <location>
        <begin position="94"/>
        <end position="112"/>
    </location>
</feature>
<dbReference type="Proteomes" id="UP000605970">
    <property type="component" value="Unassembled WGS sequence"/>
</dbReference>
<feature type="transmembrane region" description="Helical" evidence="5">
    <location>
        <begin position="14"/>
        <end position="35"/>
    </location>
</feature>
<comment type="caution">
    <text evidence="6">The sequence shown here is derived from an EMBL/GenBank/DDBJ whole genome shotgun (WGS) entry which is preliminary data.</text>
</comment>
<keyword evidence="2 5" id="KW-0812">Transmembrane</keyword>
<keyword evidence="3 5" id="KW-1133">Transmembrane helix</keyword>
<accession>A0A8S9ZCZ7</accession>
<reference evidence="6" key="1">
    <citation type="journal article" date="2020" name="Ecol. Evol.">
        <title>Genome structure and content of the rice root-knot nematode (Meloidogyne graminicola).</title>
        <authorList>
            <person name="Phan N.T."/>
            <person name="Danchin E.G.J."/>
            <person name="Klopp C."/>
            <person name="Perfus-Barbeoch L."/>
            <person name="Kozlowski D.K."/>
            <person name="Koutsovoulos G.D."/>
            <person name="Lopez-Roques C."/>
            <person name="Bouchez O."/>
            <person name="Zahm M."/>
            <person name="Besnard G."/>
            <person name="Bellafiore S."/>
        </authorList>
    </citation>
    <scope>NUCLEOTIDE SEQUENCE</scope>
    <source>
        <strain evidence="6">VN-18</strain>
    </source>
</reference>
<dbReference type="InterPro" id="IPR000276">
    <property type="entry name" value="GPCR_Rhodpsn"/>
</dbReference>
<dbReference type="OrthoDB" id="5850333at2759"/>
<organism evidence="6 7">
    <name type="scientific">Meloidogyne graminicola</name>
    <dbReference type="NCBI Taxonomy" id="189291"/>
    <lineage>
        <taxon>Eukaryota</taxon>
        <taxon>Metazoa</taxon>
        <taxon>Ecdysozoa</taxon>
        <taxon>Nematoda</taxon>
        <taxon>Chromadorea</taxon>
        <taxon>Rhabditida</taxon>
        <taxon>Tylenchina</taxon>
        <taxon>Tylenchomorpha</taxon>
        <taxon>Tylenchoidea</taxon>
        <taxon>Meloidogynidae</taxon>
        <taxon>Meloidogyninae</taxon>
        <taxon>Meloidogyne</taxon>
    </lineage>
</organism>
<evidence type="ECO:0008006" key="8">
    <source>
        <dbReference type="Google" id="ProtNLM"/>
    </source>
</evidence>
<feature type="transmembrane region" description="Helical" evidence="5">
    <location>
        <begin position="209"/>
        <end position="231"/>
    </location>
</feature>
<dbReference type="GO" id="GO:0004930">
    <property type="term" value="F:G protein-coupled receptor activity"/>
    <property type="evidence" value="ECO:0007669"/>
    <property type="project" value="InterPro"/>
</dbReference>
<evidence type="ECO:0000313" key="7">
    <source>
        <dbReference type="Proteomes" id="UP000605970"/>
    </source>
</evidence>
<dbReference type="EMBL" id="JABEBT010000176">
    <property type="protein sequence ID" value="KAF7626123.1"/>
    <property type="molecule type" value="Genomic_DNA"/>
</dbReference>
<proteinExistence type="predicted"/>
<keyword evidence="7" id="KW-1185">Reference proteome</keyword>
<keyword evidence="4 5" id="KW-0472">Membrane</keyword>
<sequence>MNNGIIFELILPPIIYSIISIIGILFNTSICYITIKYRKYYDTFKSNTAILLSINSFFEILHQTGNFYHLIIALSGINYIQFGNAILFQFHTLIGYYCALFTFNSLSIDRIYSMLNKKKYICGHLITIFLFICFLIYIIIITTINNSFKIVNGSIAIMSFVLNQEFKFMPYFQFVTMTGIIFYFFIGVKLFFKKVNSVNNMNKKIYRSLLLIIFINIFCYILSIIIMKLFINPFIITDSLKLNLYTIIPVFILNISVVCNAPILYINSIDYNNAYKKEFKIIKQFLFKLFGIKQNTKTNVVKPNIKTNNLFIK</sequence>
<comment type="subcellular location">
    <subcellularLocation>
        <location evidence="1">Membrane</location>
    </subcellularLocation>
</comment>
<evidence type="ECO:0000256" key="4">
    <source>
        <dbReference type="ARBA" id="ARBA00023136"/>
    </source>
</evidence>
<evidence type="ECO:0000313" key="6">
    <source>
        <dbReference type="EMBL" id="KAF7626123.1"/>
    </source>
</evidence>
<dbReference type="SMART" id="SM01381">
    <property type="entry name" value="7TM_GPCR_Srsx"/>
    <property type="match status" value="1"/>
</dbReference>
<evidence type="ECO:0000256" key="5">
    <source>
        <dbReference type="SAM" id="Phobius"/>
    </source>
</evidence>
<dbReference type="InterPro" id="IPR019424">
    <property type="entry name" value="7TM_GPCR_Srsx"/>
</dbReference>